<proteinExistence type="predicted"/>
<evidence type="ECO:0000313" key="2">
    <source>
        <dbReference type="Proteomes" id="UP001281410"/>
    </source>
</evidence>
<dbReference type="AlphaFoldDB" id="A0AAE0DWK8"/>
<dbReference type="Proteomes" id="UP001281410">
    <property type="component" value="Unassembled WGS sequence"/>
</dbReference>
<reference evidence="1" key="1">
    <citation type="journal article" date="2023" name="Plant J.">
        <title>Genome sequences and population genomics provide insights into the demographic history, inbreeding, and mutation load of two 'living fossil' tree species of Dipteronia.</title>
        <authorList>
            <person name="Feng Y."/>
            <person name="Comes H.P."/>
            <person name="Chen J."/>
            <person name="Zhu S."/>
            <person name="Lu R."/>
            <person name="Zhang X."/>
            <person name="Li P."/>
            <person name="Qiu J."/>
            <person name="Olsen K.M."/>
            <person name="Qiu Y."/>
        </authorList>
    </citation>
    <scope>NUCLEOTIDE SEQUENCE</scope>
    <source>
        <strain evidence="1">NBL</strain>
    </source>
</reference>
<gene>
    <name evidence="1" type="ORF">Dsin_024873</name>
</gene>
<keyword evidence="2" id="KW-1185">Reference proteome</keyword>
<protein>
    <submittedName>
        <fullName evidence="1">Uncharacterized protein</fullName>
    </submittedName>
</protein>
<organism evidence="1 2">
    <name type="scientific">Dipteronia sinensis</name>
    <dbReference type="NCBI Taxonomy" id="43782"/>
    <lineage>
        <taxon>Eukaryota</taxon>
        <taxon>Viridiplantae</taxon>
        <taxon>Streptophyta</taxon>
        <taxon>Embryophyta</taxon>
        <taxon>Tracheophyta</taxon>
        <taxon>Spermatophyta</taxon>
        <taxon>Magnoliopsida</taxon>
        <taxon>eudicotyledons</taxon>
        <taxon>Gunneridae</taxon>
        <taxon>Pentapetalae</taxon>
        <taxon>rosids</taxon>
        <taxon>malvids</taxon>
        <taxon>Sapindales</taxon>
        <taxon>Sapindaceae</taxon>
        <taxon>Hippocastanoideae</taxon>
        <taxon>Acereae</taxon>
        <taxon>Dipteronia</taxon>
    </lineage>
</organism>
<evidence type="ECO:0000313" key="1">
    <source>
        <dbReference type="EMBL" id="KAK3193563.1"/>
    </source>
</evidence>
<sequence>MYELIEDVFNLNIKAAINSTQGTDEDVWLVSHLQTPSGSWNNELIKDIFVEDDVRSILSIPTSCRRRDDKMCWHFEDYGEFTISSGYMVGMMMDTLEAPSRFL</sequence>
<name>A0AAE0DWK8_9ROSI</name>
<accession>A0AAE0DWK8</accession>
<dbReference type="EMBL" id="JANJYJ010000008">
    <property type="protein sequence ID" value="KAK3193563.1"/>
    <property type="molecule type" value="Genomic_DNA"/>
</dbReference>
<comment type="caution">
    <text evidence="1">The sequence shown here is derived from an EMBL/GenBank/DDBJ whole genome shotgun (WGS) entry which is preliminary data.</text>
</comment>